<keyword evidence="3" id="KW-1185">Reference proteome</keyword>
<proteinExistence type="predicted"/>
<evidence type="ECO:0000313" key="3">
    <source>
        <dbReference type="Proteomes" id="UP001180020"/>
    </source>
</evidence>
<evidence type="ECO:0000313" key="2">
    <source>
        <dbReference type="EMBL" id="KAK1313379.1"/>
    </source>
</evidence>
<sequence>MVCWKCRGTDHQATRCRRGVTLPEERSPGLFAMPPKPPTPLSCIHLPEARLVGVEHTHSWEASWSWPQFSIPEVKETVLRLWGEIAASLGHLIGVTNAYMDRGGKFFKEMIIDATSRQSEGRIQVLIGHEMFVIGMVVVEERTSPVQSWVEVVATAKGGGSSVAGSRSSSESRTSEGEGTLHS</sequence>
<dbReference type="Proteomes" id="UP001180020">
    <property type="component" value="Unassembled WGS sequence"/>
</dbReference>
<feature type="compositionally biased region" description="Low complexity" evidence="1">
    <location>
        <begin position="163"/>
        <end position="172"/>
    </location>
</feature>
<comment type="caution">
    <text evidence="2">The sequence shown here is derived from an EMBL/GenBank/DDBJ whole genome shotgun (WGS) entry which is preliminary data.</text>
</comment>
<protein>
    <submittedName>
        <fullName evidence="2">Uncharacterized protein</fullName>
    </submittedName>
</protein>
<gene>
    <name evidence="2" type="ORF">QJS10_CPA06g01383</name>
</gene>
<organism evidence="2 3">
    <name type="scientific">Acorus calamus</name>
    <name type="common">Sweet flag</name>
    <dbReference type="NCBI Taxonomy" id="4465"/>
    <lineage>
        <taxon>Eukaryota</taxon>
        <taxon>Viridiplantae</taxon>
        <taxon>Streptophyta</taxon>
        <taxon>Embryophyta</taxon>
        <taxon>Tracheophyta</taxon>
        <taxon>Spermatophyta</taxon>
        <taxon>Magnoliopsida</taxon>
        <taxon>Liliopsida</taxon>
        <taxon>Acoraceae</taxon>
        <taxon>Acorus</taxon>
    </lineage>
</organism>
<feature type="compositionally biased region" description="Basic and acidic residues" evidence="1">
    <location>
        <begin position="173"/>
        <end position="183"/>
    </location>
</feature>
<reference evidence="2" key="2">
    <citation type="submission" date="2023-06" db="EMBL/GenBank/DDBJ databases">
        <authorList>
            <person name="Ma L."/>
            <person name="Liu K.-W."/>
            <person name="Li Z."/>
            <person name="Hsiao Y.-Y."/>
            <person name="Qi Y."/>
            <person name="Fu T."/>
            <person name="Tang G."/>
            <person name="Zhang D."/>
            <person name="Sun W.-H."/>
            <person name="Liu D.-K."/>
            <person name="Li Y."/>
            <person name="Chen G.-Z."/>
            <person name="Liu X.-D."/>
            <person name="Liao X.-Y."/>
            <person name="Jiang Y.-T."/>
            <person name="Yu X."/>
            <person name="Hao Y."/>
            <person name="Huang J."/>
            <person name="Zhao X.-W."/>
            <person name="Ke S."/>
            <person name="Chen Y.-Y."/>
            <person name="Wu W.-L."/>
            <person name="Hsu J.-L."/>
            <person name="Lin Y.-F."/>
            <person name="Huang M.-D."/>
            <person name="Li C.-Y."/>
            <person name="Huang L."/>
            <person name="Wang Z.-W."/>
            <person name="Zhao X."/>
            <person name="Zhong W.-Y."/>
            <person name="Peng D.-H."/>
            <person name="Ahmad S."/>
            <person name="Lan S."/>
            <person name="Zhang J.-S."/>
            <person name="Tsai W.-C."/>
            <person name="Van De Peer Y."/>
            <person name="Liu Z.-J."/>
        </authorList>
    </citation>
    <scope>NUCLEOTIDE SEQUENCE</scope>
    <source>
        <strain evidence="2">CP</strain>
        <tissue evidence="2">Leaves</tissue>
    </source>
</reference>
<dbReference type="AlphaFoldDB" id="A0AAV9EJY4"/>
<dbReference type="EMBL" id="JAUJYO010000006">
    <property type="protein sequence ID" value="KAK1313379.1"/>
    <property type="molecule type" value="Genomic_DNA"/>
</dbReference>
<name>A0AAV9EJY4_ACOCL</name>
<feature type="region of interest" description="Disordered" evidence="1">
    <location>
        <begin position="158"/>
        <end position="183"/>
    </location>
</feature>
<accession>A0AAV9EJY4</accession>
<reference evidence="2" key="1">
    <citation type="journal article" date="2023" name="Nat. Commun.">
        <title>Diploid and tetraploid genomes of Acorus and the evolution of monocots.</title>
        <authorList>
            <person name="Ma L."/>
            <person name="Liu K.W."/>
            <person name="Li Z."/>
            <person name="Hsiao Y.Y."/>
            <person name="Qi Y."/>
            <person name="Fu T."/>
            <person name="Tang G.D."/>
            <person name="Zhang D."/>
            <person name="Sun W.H."/>
            <person name="Liu D.K."/>
            <person name="Li Y."/>
            <person name="Chen G.Z."/>
            <person name="Liu X.D."/>
            <person name="Liao X.Y."/>
            <person name="Jiang Y.T."/>
            <person name="Yu X."/>
            <person name="Hao Y."/>
            <person name="Huang J."/>
            <person name="Zhao X.W."/>
            <person name="Ke S."/>
            <person name="Chen Y.Y."/>
            <person name="Wu W.L."/>
            <person name="Hsu J.L."/>
            <person name="Lin Y.F."/>
            <person name="Huang M.D."/>
            <person name="Li C.Y."/>
            <person name="Huang L."/>
            <person name="Wang Z.W."/>
            <person name="Zhao X."/>
            <person name="Zhong W.Y."/>
            <person name="Peng D.H."/>
            <person name="Ahmad S."/>
            <person name="Lan S."/>
            <person name="Zhang J.S."/>
            <person name="Tsai W.C."/>
            <person name="Van de Peer Y."/>
            <person name="Liu Z.J."/>
        </authorList>
    </citation>
    <scope>NUCLEOTIDE SEQUENCE</scope>
    <source>
        <strain evidence="2">CP</strain>
    </source>
</reference>
<evidence type="ECO:0000256" key="1">
    <source>
        <dbReference type="SAM" id="MobiDB-lite"/>
    </source>
</evidence>